<name>A0A6A4AIZ1_9STRA</name>
<evidence type="ECO:0000313" key="2">
    <source>
        <dbReference type="EMBL" id="KAE9260394.1"/>
    </source>
</evidence>
<evidence type="ECO:0000313" key="4">
    <source>
        <dbReference type="Proteomes" id="UP000440367"/>
    </source>
</evidence>
<gene>
    <name evidence="2" type="ORF">PF001_g32727</name>
    <name evidence="1" type="ORF">PF002_g1338</name>
</gene>
<dbReference type="AlphaFoldDB" id="A0A6A4AIZ1"/>
<evidence type="ECO:0000313" key="1">
    <source>
        <dbReference type="EMBL" id="KAE9257123.1"/>
    </source>
</evidence>
<accession>A0A6A4AIZ1</accession>
<comment type="caution">
    <text evidence="1">The sequence shown here is derived from an EMBL/GenBank/DDBJ whole genome shotgun (WGS) entry which is preliminary data.</text>
</comment>
<evidence type="ECO:0000313" key="3">
    <source>
        <dbReference type="Proteomes" id="UP000437068"/>
    </source>
</evidence>
<organism evidence="1 4">
    <name type="scientific">Phytophthora fragariae</name>
    <dbReference type="NCBI Taxonomy" id="53985"/>
    <lineage>
        <taxon>Eukaryota</taxon>
        <taxon>Sar</taxon>
        <taxon>Stramenopiles</taxon>
        <taxon>Oomycota</taxon>
        <taxon>Peronosporomycetes</taxon>
        <taxon>Peronosporales</taxon>
        <taxon>Peronosporaceae</taxon>
        <taxon>Phytophthora</taxon>
    </lineage>
</organism>
<dbReference type="EMBL" id="QXGD01000031">
    <property type="protein sequence ID" value="KAE9257123.1"/>
    <property type="molecule type" value="Genomic_DNA"/>
</dbReference>
<proteinExistence type="predicted"/>
<dbReference type="Proteomes" id="UP000437068">
    <property type="component" value="Unassembled WGS sequence"/>
</dbReference>
<reference evidence="3 4" key="1">
    <citation type="submission" date="2018-08" db="EMBL/GenBank/DDBJ databases">
        <title>Genomic investigation of the strawberry pathogen Phytophthora fragariae indicates pathogenicity is determined by transcriptional variation in three key races.</title>
        <authorList>
            <person name="Adams T.M."/>
            <person name="Armitage A.D."/>
            <person name="Sobczyk M.K."/>
            <person name="Bates H.J."/>
            <person name="Dunwell J.M."/>
            <person name="Nellist C.F."/>
            <person name="Harrison R.J."/>
        </authorList>
    </citation>
    <scope>NUCLEOTIDE SEQUENCE [LARGE SCALE GENOMIC DNA]</scope>
    <source>
        <strain evidence="2 3">A4</strain>
        <strain evidence="1 4">BC-1</strain>
    </source>
</reference>
<dbReference type="Proteomes" id="UP000440367">
    <property type="component" value="Unassembled WGS sequence"/>
</dbReference>
<protein>
    <submittedName>
        <fullName evidence="1">Uncharacterized protein</fullName>
    </submittedName>
</protein>
<dbReference type="EMBL" id="QXGE01009760">
    <property type="protein sequence ID" value="KAE9260394.1"/>
    <property type="molecule type" value="Genomic_DNA"/>
</dbReference>
<sequence length="58" mass="5861">MIAPLLQNLVTPVSLLLDSMTATAARSGDAYPAAGLGEAQAAYARNCKSGKHASADEA</sequence>